<comment type="caution">
    <text evidence="1">The sequence shown here is derived from an EMBL/GenBank/DDBJ whole genome shotgun (WGS) entry which is preliminary data.</text>
</comment>
<dbReference type="EMBL" id="LFXJ01000005">
    <property type="protein sequence ID" value="KMY32559.1"/>
    <property type="molecule type" value="Genomic_DNA"/>
</dbReference>
<evidence type="ECO:0000313" key="1">
    <source>
        <dbReference type="EMBL" id="KMY32559.1"/>
    </source>
</evidence>
<organism evidence="1 2">
    <name type="scientific">Lysinibacillus xylanilyticus</name>
    <dbReference type="NCBI Taxonomy" id="582475"/>
    <lineage>
        <taxon>Bacteria</taxon>
        <taxon>Bacillati</taxon>
        <taxon>Bacillota</taxon>
        <taxon>Bacilli</taxon>
        <taxon>Bacillales</taxon>
        <taxon>Bacillaceae</taxon>
        <taxon>Lysinibacillus</taxon>
    </lineage>
</organism>
<dbReference type="RefSeq" id="WP_049665919.1">
    <property type="nucleotide sequence ID" value="NZ_LFXJ01000005.1"/>
</dbReference>
<evidence type="ECO:0000313" key="2">
    <source>
        <dbReference type="Proteomes" id="UP000037326"/>
    </source>
</evidence>
<protein>
    <submittedName>
        <fullName evidence="1">Uncharacterized protein</fullName>
    </submittedName>
</protein>
<name>A0A0K9FDG4_9BACI</name>
<dbReference type="Proteomes" id="UP000037326">
    <property type="component" value="Unassembled WGS sequence"/>
</dbReference>
<dbReference type="AlphaFoldDB" id="A0A0K9FDG4"/>
<accession>A0A0K9FDG4</accession>
<dbReference type="GeneID" id="96598694"/>
<proteinExistence type="predicted"/>
<reference evidence="2" key="1">
    <citation type="submission" date="2015-07" db="EMBL/GenBank/DDBJ databases">
        <authorList>
            <person name="Liu B."/>
            <person name="Wang J."/>
            <person name="Zhu Y."/>
            <person name="Liu G."/>
            <person name="Chen Q."/>
            <person name="Lan J."/>
            <person name="Che J."/>
            <person name="Ge C."/>
            <person name="Shi H."/>
            <person name="Pan Z."/>
            <person name="Liu X."/>
        </authorList>
    </citation>
    <scope>NUCLEOTIDE SEQUENCE [LARGE SCALE GENOMIC DNA]</scope>
    <source>
        <strain evidence="2">DSM 23493</strain>
    </source>
</reference>
<gene>
    <name evidence="1" type="ORF">ACZ11_10620</name>
</gene>
<dbReference type="PATRIC" id="fig|582475.4.peg.1719"/>
<sequence>MLNITAPLIQSEAFTATGTTGNVIQKFEADNGGLKEILKQEMAKALVTAILERPALPIAY</sequence>